<gene>
    <name evidence="2" type="ORF">BESB_047690</name>
</gene>
<dbReference type="AlphaFoldDB" id="A0A2A9MLN4"/>
<feature type="region of interest" description="Disordered" evidence="1">
    <location>
        <begin position="535"/>
        <end position="599"/>
    </location>
</feature>
<feature type="region of interest" description="Disordered" evidence="1">
    <location>
        <begin position="814"/>
        <end position="862"/>
    </location>
</feature>
<proteinExistence type="predicted"/>
<comment type="caution">
    <text evidence="2">The sequence shown here is derived from an EMBL/GenBank/DDBJ whole genome shotgun (WGS) entry which is preliminary data.</text>
</comment>
<protein>
    <submittedName>
        <fullName evidence="2">Uncharacterized protein</fullName>
    </submittedName>
</protein>
<name>A0A2A9MLN4_BESBE</name>
<feature type="region of interest" description="Disordered" evidence="1">
    <location>
        <begin position="714"/>
        <end position="741"/>
    </location>
</feature>
<feature type="compositionally biased region" description="Basic and acidic residues" evidence="1">
    <location>
        <begin position="1002"/>
        <end position="1011"/>
    </location>
</feature>
<dbReference type="KEGG" id="bbes:BESB_047690"/>
<evidence type="ECO:0000256" key="1">
    <source>
        <dbReference type="SAM" id="MobiDB-lite"/>
    </source>
</evidence>
<reference evidence="2 3" key="1">
    <citation type="submission" date="2017-09" db="EMBL/GenBank/DDBJ databases">
        <title>Genome sequencing of Besnoitia besnoiti strain Bb-Ger1.</title>
        <authorList>
            <person name="Schares G."/>
            <person name="Venepally P."/>
            <person name="Lorenzi H.A."/>
        </authorList>
    </citation>
    <scope>NUCLEOTIDE SEQUENCE [LARGE SCALE GENOMIC DNA]</scope>
    <source>
        <strain evidence="2 3">Bb-Ger1</strain>
    </source>
</reference>
<dbReference type="Proteomes" id="UP000224006">
    <property type="component" value="Chromosome III"/>
</dbReference>
<feature type="compositionally biased region" description="Basic and acidic residues" evidence="1">
    <location>
        <begin position="536"/>
        <end position="566"/>
    </location>
</feature>
<evidence type="ECO:0000313" key="2">
    <source>
        <dbReference type="EMBL" id="PFH36577.1"/>
    </source>
</evidence>
<feature type="region of interest" description="Disordered" evidence="1">
    <location>
        <begin position="352"/>
        <end position="395"/>
    </location>
</feature>
<dbReference type="RefSeq" id="XP_029220586.1">
    <property type="nucleotide sequence ID" value="XM_029363220.1"/>
</dbReference>
<feature type="compositionally biased region" description="Basic and acidic residues" evidence="1">
    <location>
        <begin position="948"/>
        <end position="969"/>
    </location>
</feature>
<dbReference type="GeneID" id="40309699"/>
<feature type="compositionally biased region" description="Basic and acidic residues" evidence="1">
    <location>
        <begin position="843"/>
        <end position="857"/>
    </location>
</feature>
<feature type="compositionally biased region" description="Low complexity" evidence="1">
    <location>
        <begin position="360"/>
        <end position="374"/>
    </location>
</feature>
<feature type="compositionally biased region" description="Low complexity" evidence="1">
    <location>
        <begin position="381"/>
        <end position="390"/>
    </location>
</feature>
<feature type="region of interest" description="Disordered" evidence="1">
    <location>
        <begin position="943"/>
        <end position="1015"/>
    </location>
</feature>
<dbReference type="EMBL" id="NWUJ01000003">
    <property type="protein sequence ID" value="PFH36577.1"/>
    <property type="molecule type" value="Genomic_DNA"/>
</dbReference>
<keyword evidence="3" id="KW-1185">Reference proteome</keyword>
<feature type="compositionally biased region" description="Polar residues" evidence="1">
    <location>
        <begin position="152"/>
        <end position="162"/>
    </location>
</feature>
<feature type="compositionally biased region" description="Basic and acidic residues" evidence="1">
    <location>
        <begin position="577"/>
        <end position="599"/>
    </location>
</feature>
<feature type="region of interest" description="Disordered" evidence="1">
    <location>
        <begin position="120"/>
        <end position="164"/>
    </location>
</feature>
<accession>A0A2A9MLN4</accession>
<dbReference type="VEuPathDB" id="ToxoDB:BESB_047690"/>
<organism evidence="2 3">
    <name type="scientific">Besnoitia besnoiti</name>
    <name type="common">Apicomplexan protozoan</name>
    <dbReference type="NCBI Taxonomy" id="94643"/>
    <lineage>
        <taxon>Eukaryota</taxon>
        <taxon>Sar</taxon>
        <taxon>Alveolata</taxon>
        <taxon>Apicomplexa</taxon>
        <taxon>Conoidasida</taxon>
        <taxon>Coccidia</taxon>
        <taxon>Eucoccidiorida</taxon>
        <taxon>Eimeriorina</taxon>
        <taxon>Sarcocystidae</taxon>
        <taxon>Besnoitia</taxon>
    </lineage>
</organism>
<sequence>MPLFPADPASPHRILSQFSSLLHHPDPMRLSPASCRVRSAAGGLYPVVLDGVQTLLNLRSAPSLLYARVPAGSEAASGRFSPLLWRCSFRLFALLGLGALEFAFFLADCASPQSPCRSALFPGSSPPQRNEAESTHGPLGLDARRARDEDTPSASQAPQQAPDSRAFGLKCEELWATALVFACVFGFAEVPLSSGEGGGDCVGGDACELPSPASTQQNEQRAAKEGVQVWHASAAATRSGSRCASDSHAASGNLFGEPQATAVEDLLDRLRRQPLPPERACLRRVDLLLALKKSAAALEAVHGISFPSFLLCVRLISARFAQPRLQCAQAHTQTAALEPLLRAFNHFIQNPGERRDGRVPESAAASAPASLSAPSEPPPSAASSSPLPSSQPTPSLRRPLRVFALRPTLMAVCVAPFVEELSASRLWHSEPKKLLIVRTARNEMFLHLSESARSPSLPPLCNPPILYEHLVCDARFPFYSVRLLVRLSLSARAEVFSVTDLDAFLPDRACESPGSLTSCDRSPGESADHVCASEPHVQDAHAKREEGVRLQEEGTHTEDCAGRETAAEANARGGPQDSDRIRRPRGDGGGRDAEARQLEAKCERREEGGFLADDETGEQCEREVVSRLIKALTQQWDADFVRALKATHEAGKKDNTVTFMCACCMRHRSSSSSGSSSTGSRSSCCASAPSHAECGAAQTDARPALERTVARREAIAPQGETAPTRPLVRPLQSAGKGKETPTECRCCRRRYEVYPSDGGDLLRTSSASSLASSSACSGLASQRVSPAGRLFACCCCCGSWPPPSRAYAACDFSNSEGQPHEPPDPPCRPAAAHPSSLTELDEEQRRGRAGAHAEGRLAPRQRMPWLTGGMKVELKTAFLPGRQGASPQAAGISFVRLARENAPRLRGVLLRAAVQCFLGGTELLKLARKRDVALEVRLGQPRGASAERLPETTRAGEEGDGEARHDSRQRQHTGRRAQADAGRRDDRRRRAGRERGAQGPNPRDEREEKGSKVKVPIVDASPWTAARPQLADLVGTHFTRRNLRDILSAFIAFLDHRVPPSGELYSLVFSPEGHVSDFKKEMDPTLASFLPSWATPS</sequence>
<evidence type="ECO:0000313" key="3">
    <source>
        <dbReference type="Proteomes" id="UP000224006"/>
    </source>
</evidence>